<sequence length="81" mass="8668">MATAAIFLPIIDDDGHPFPIGDDSDYPPSDLRRQRPSTTAAIPSQSAMMVAIFFRLATAAASPPPGADVLITASYQIFQNF</sequence>
<comment type="caution">
    <text evidence="2">The sequence shown here is derived from an EMBL/GenBank/DDBJ whole genome shotgun (WGS) entry which is preliminary data.</text>
</comment>
<evidence type="ECO:0000313" key="3">
    <source>
        <dbReference type="Proteomes" id="UP000652761"/>
    </source>
</evidence>
<protein>
    <submittedName>
        <fullName evidence="2">Uncharacterized protein</fullName>
    </submittedName>
</protein>
<feature type="region of interest" description="Disordered" evidence="1">
    <location>
        <begin position="18"/>
        <end position="39"/>
    </location>
</feature>
<dbReference type="AlphaFoldDB" id="A0A843TW42"/>
<reference evidence="2" key="1">
    <citation type="submission" date="2017-07" db="EMBL/GenBank/DDBJ databases">
        <title>Taro Niue Genome Assembly and Annotation.</title>
        <authorList>
            <person name="Atibalentja N."/>
            <person name="Keating K."/>
            <person name="Fields C.J."/>
        </authorList>
    </citation>
    <scope>NUCLEOTIDE SEQUENCE</scope>
    <source>
        <strain evidence="2">Niue_2</strain>
        <tissue evidence="2">Leaf</tissue>
    </source>
</reference>
<keyword evidence="3" id="KW-1185">Reference proteome</keyword>
<dbReference type="EMBL" id="NMUH01000203">
    <property type="protein sequence ID" value="MQL74356.1"/>
    <property type="molecule type" value="Genomic_DNA"/>
</dbReference>
<dbReference type="Proteomes" id="UP000652761">
    <property type="component" value="Unassembled WGS sequence"/>
</dbReference>
<evidence type="ECO:0000313" key="2">
    <source>
        <dbReference type="EMBL" id="MQL74356.1"/>
    </source>
</evidence>
<organism evidence="2 3">
    <name type="scientific">Colocasia esculenta</name>
    <name type="common">Wild taro</name>
    <name type="synonym">Arum esculentum</name>
    <dbReference type="NCBI Taxonomy" id="4460"/>
    <lineage>
        <taxon>Eukaryota</taxon>
        <taxon>Viridiplantae</taxon>
        <taxon>Streptophyta</taxon>
        <taxon>Embryophyta</taxon>
        <taxon>Tracheophyta</taxon>
        <taxon>Spermatophyta</taxon>
        <taxon>Magnoliopsida</taxon>
        <taxon>Liliopsida</taxon>
        <taxon>Araceae</taxon>
        <taxon>Aroideae</taxon>
        <taxon>Colocasieae</taxon>
        <taxon>Colocasia</taxon>
    </lineage>
</organism>
<name>A0A843TW42_COLES</name>
<evidence type="ECO:0000256" key="1">
    <source>
        <dbReference type="SAM" id="MobiDB-lite"/>
    </source>
</evidence>
<proteinExistence type="predicted"/>
<gene>
    <name evidence="2" type="ORF">Taro_006731</name>
</gene>
<accession>A0A843TW42</accession>